<evidence type="ECO:0000313" key="1">
    <source>
        <dbReference type="EMBL" id="CUR37081.1"/>
    </source>
</evidence>
<dbReference type="AlphaFoldDB" id="A0A0U5EXU2"/>
<reference evidence="1" key="1">
    <citation type="submission" date="2015-10" db="EMBL/GenBank/DDBJ databases">
        <authorList>
            <person name="Gilbert D.G."/>
        </authorList>
    </citation>
    <scope>NUCLEOTIDE SEQUENCE</scope>
    <source>
        <strain evidence="1">Pg-3b</strain>
    </source>
</reference>
<name>A0A0U5EXU2_LIMRT</name>
<accession>A0A0U5EXU2</accession>
<sequence length="417" mass="48044">MKKYNDEFLNKIRQDRQDGLTQSDLMARYKLDRMQIKYVYHLLRKRNNAPEQPHNNNQFEFGSVMKKSGDSVLANKILTVNNAQDLSADDVLTLFGYDPAEFKLNSFKYSEYGKDKATGKQLVSASVKISPIVQDATPEKILDIINNQVQLVQPVNVRTITSTNDNIENLIVPLYDLRFGITDIDVAYMYLLNLQEMIKNKHYNHVLIIFGGDVFMTSAKTVKGTQLDHVDNVKALEDATEFFDDLIRDIHYHADHVDVENIGGSHDFDKSYVWMYGIAAKWKNYATFHLTTNTRNYFMLDNVMVAILYRDIATNKIANLMSVEAPEMWAKATSRIALSGHHHKNLVKKVVENDDGVTLYHCSTIRPEDRYEKNQGYTMADHKMEVFTTNKYRIMSVRYLYSDPISDDSKLTLDDSI</sequence>
<proteinExistence type="predicted"/>
<organism evidence="1">
    <name type="scientific">Limosilactobacillus reuteri</name>
    <name type="common">Lactobacillus reuteri</name>
    <dbReference type="NCBI Taxonomy" id="1598"/>
    <lineage>
        <taxon>Bacteria</taxon>
        <taxon>Bacillati</taxon>
        <taxon>Bacillota</taxon>
        <taxon>Bacilli</taxon>
        <taxon>Lactobacillales</taxon>
        <taxon>Lactobacillaceae</taxon>
        <taxon>Limosilactobacillus</taxon>
    </lineage>
</organism>
<dbReference type="EMBL" id="LN887241">
    <property type="protein sequence ID" value="CUR37081.1"/>
    <property type="molecule type" value="Genomic_DNA"/>
</dbReference>
<dbReference type="RefSeq" id="WP_086141247.1">
    <property type="nucleotide sequence ID" value="NZ_LN887241.1"/>
</dbReference>
<protein>
    <submittedName>
        <fullName evidence="1">Phage protein</fullName>
    </submittedName>
</protein>
<gene>
    <name evidence="1" type="ORF">LRLP16767_LRPG3B_00873</name>
</gene>